<evidence type="ECO:0008006" key="6">
    <source>
        <dbReference type="Google" id="ProtNLM"/>
    </source>
</evidence>
<dbReference type="Proteomes" id="UP000234166">
    <property type="component" value="Unassembled WGS sequence"/>
</dbReference>
<feature type="region of interest" description="Disordered" evidence="1">
    <location>
        <begin position="1"/>
        <end position="32"/>
    </location>
</feature>
<accession>A0AB38E127</accession>
<comment type="caution">
    <text evidence="3">The sequence shown here is derived from an EMBL/GenBank/DDBJ whole genome shotgun (WGS) entry which is preliminary data.</text>
</comment>
<name>A0AB38E127_XANCH</name>
<dbReference type="EMBL" id="OCYT01000098">
    <property type="protein sequence ID" value="SON81650.1"/>
    <property type="molecule type" value="Genomic_DNA"/>
</dbReference>
<organism evidence="3 4">
    <name type="scientific">Xanthomonas campestris pv. phaseoli</name>
    <dbReference type="NCBI Taxonomy" id="317013"/>
    <lineage>
        <taxon>Bacteria</taxon>
        <taxon>Pseudomonadati</taxon>
        <taxon>Pseudomonadota</taxon>
        <taxon>Gammaproteobacteria</taxon>
        <taxon>Lysobacterales</taxon>
        <taxon>Lysobacteraceae</taxon>
        <taxon>Xanthomonas</taxon>
    </lineage>
</organism>
<protein>
    <recommendedName>
        <fullName evidence="6">Secreted protein</fullName>
    </recommendedName>
</protein>
<evidence type="ECO:0000313" key="4">
    <source>
        <dbReference type="Proteomes" id="UP000234166"/>
    </source>
</evidence>
<keyword evidence="5" id="KW-1185">Reference proteome</keyword>
<dbReference type="EMBL" id="OCYS01000095">
    <property type="protein sequence ID" value="SON88929.1"/>
    <property type="molecule type" value="Genomic_DNA"/>
</dbReference>
<reference evidence="4 5" key="1">
    <citation type="submission" date="2017-10" db="EMBL/GenBank/DDBJ databases">
        <authorList>
            <person name="Regsiter A."/>
            <person name="William W."/>
        </authorList>
    </citation>
    <scope>NUCLEOTIDE SEQUENCE [LARGE SCALE GENOMIC DNA]</scope>
    <source>
        <strain evidence="2 5">CFBP6984</strain>
        <strain evidence="3 4">CFBP7430</strain>
    </source>
</reference>
<gene>
    <name evidence="2" type="ORF">XAP6984_420021</name>
    <name evidence="3" type="ORF">XAP7430_400038</name>
</gene>
<dbReference type="Proteomes" id="UP000234181">
    <property type="component" value="Unassembled WGS sequence"/>
</dbReference>
<sequence>MARAPPGLHNTRCTWNRQSPWARRRAPAPRHFDRTQRRHAFGYQAHVSTPLFIAMAAVLPAPWPGGIMAARARLAPR</sequence>
<proteinExistence type="predicted"/>
<evidence type="ECO:0000313" key="5">
    <source>
        <dbReference type="Proteomes" id="UP000234181"/>
    </source>
</evidence>
<evidence type="ECO:0000313" key="3">
    <source>
        <dbReference type="EMBL" id="SON88929.1"/>
    </source>
</evidence>
<evidence type="ECO:0000256" key="1">
    <source>
        <dbReference type="SAM" id="MobiDB-lite"/>
    </source>
</evidence>
<evidence type="ECO:0000313" key="2">
    <source>
        <dbReference type="EMBL" id="SON81650.1"/>
    </source>
</evidence>
<dbReference type="AlphaFoldDB" id="A0AB38E127"/>